<feature type="domain" description="Ribosomal RNA adenine methylase transferase N-terminal" evidence="9">
    <location>
        <begin position="51"/>
        <end position="229"/>
    </location>
</feature>
<dbReference type="InterPro" id="IPR020598">
    <property type="entry name" value="rRNA_Ade_methylase_Trfase_N"/>
</dbReference>
<evidence type="ECO:0000313" key="10">
    <source>
        <dbReference type="EMBL" id="PNH19634.1"/>
    </source>
</evidence>
<dbReference type="EC" id="2.1.1.182" evidence="7"/>
<organism evidence="10 11">
    <name type="scientific">Mageeibacillus indolicus</name>
    <dbReference type="NCBI Taxonomy" id="884684"/>
    <lineage>
        <taxon>Bacteria</taxon>
        <taxon>Bacillati</taxon>
        <taxon>Bacillota</taxon>
        <taxon>Clostridia</taxon>
        <taxon>Eubacteriales</taxon>
        <taxon>Oscillospiraceae</taxon>
        <taxon>Mageeibacillus</taxon>
    </lineage>
</organism>
<dbReference type="InterPro" id="IPR020596">
    <property type="entry name" value="rRNA_Ade_Mease_Trfase_CS"/>
</dbReference>
<feature type="binding site" evidence="7 8">
    <location>
        <position position="71"/>
    </location>
    <ligand>
        <name>S-adenosyl-L-methionine</name>
        <dbReference type="ChEBI" id="CHEBI:59789"/>
    </ligand>
</feature>
<gene>
    <name evidence="7" type="primary">rsmA</name>
    <name evidence="7" type="synonym">ksgA</name>
    <name evidence="10" type="ORF">B7R76_01750</name>
</gene>
<dbReference type="PROSITE" id="PS01131">
    <property type="entry name" value="RRNA_A_DIMETH"/>
    <property type="match status" value="1"/>
</dbReference>
<dbReference type="SUPFAM" id="SSF53335">
    <property type="entry name" value="S-adenosyl-L-methionine-dependent methyltransferases"/>
    <property type="match status" value="1"/>
</dbReference>
<evidence type="ECO:0000256" key="7">
    <source>
        <dbReference type="HAMAP-Rule" id="MF_00607"/>
    </source>
</evidence>
<comment type="function">
    <text evidence="7">Specifically dimethylates two adjacent adenosines (A1518 and A1519) in the loop of a conserved hairpin near the 3'-end of 16S rRNA in the 30S particle. May play a critical role in biogenesis of 30S subunits.</text>
</comment>
<sequence length="313" mass="35510">MKLILKNNLSGGYMSDHRYSNDRKDFANYLSGYRLRPNHNLGQNFIYDKGLLQAMVAEMRLPPTCEIWEIGAGTGNLTAVLAEQFPRVTAIEIDPALARPLQDRFTSNPKVRLIFGDALKLTAADLANSEEENSIIDNIAVVGNLPYYISTKLIEHFLLHFHTALQYSFLVQQEFVDRILTPAGSKNYGPLNILLDNFTTIRKGMTLAATDFMPQPSVSSTLIHIIPQPNSQIDKSTWPDYRNFLHLAFAQRRKTMHNTYARLQREYPLLNNTNDLEWLAGVGLKPQIRPEAITPENWLTLYKTAIGIESMAE</sequence>
<evidence type="ECO:0000256" key="6">
    <source>
        <dbReference type="ARBA" id="ARBA00022884"/>
    </source>
</evidence>
<name>A0A2J8B4I2_9FIRM</name>
<evidence type="ECO:0000256" key="4">
    <source>
        <dbReference type="ARBA" id="ARBA00022679"/>
    </source>
</evidence>
<comment type="similarity">
    <text evidence="7">Belongs to the class I-like SAM-binding methyltransferase superfamily. rRNA adenine N(6)-methyltransferase family. RsmA subfamily.</text>
</comment>
<evidence type="ECO:0000256" key="2">
    <source>
        <dbReference type="ARBA" id="ARBA00022552"/>
    </source>
</evidence>
<reference evidence="11" key="1">
    <citation type="submission" date="2017-04" db="EMBL/GenBank/DDBJ databases">
        <authorList>
            <person name="Bumgarner R.E."/>
            <person name="Fredricks D.N."/>
            <person name="Srinivasan S."/>
        </authorList>
    </citation>
    <scope>NUCLEOTIDE SEQUENCE [LARGE SCALE GENOMIC DNA]</scope>
    <source>
        <strain evidence="11">KA00405</strain>
    </source>
</reference>
<feature type="binding site" evidence="7 8">
    <location>
        <position position="144"/>
    </location>
    <ligand>
        <name>S-adenosyl-L-methionine</name>
        <dbReference type="ChEBI" id="CHEBI:59789"/>
    </ligand>
</feature>
<dbReference type="PANTHER" id="PTHR11727">
    <property type="entry name" value="DIMETHYLADENOSINE TRANSFERASE"/>
    <property type="match status" value="1"/>
</dbReference>
<keyword evidence="2 7" id="KW-0698">rRNA processing</keyword>
<feature type="binding site" evidence="7 8">
    <location>
        <position position="92"/>
    </location>
    <ligand>
        <name>S-adenosyl-L-methionine</name>
        <dbReference type="ChEBI" id="CHEBI:59789"/>
    </ligand>
</feature>
<keyword evidence="4 7" id="KW-0808">Transferase</keyword>
<dbReference type="InterPro" id="IPR029063">
    <property type="entry name" value="SAM-dependent_MTases_sf"/>
</dbReference>
<dbReference type="Gene3D" id="1.10.8.100">
    <property type="entry name" value="Ribosomal RNA adenine dimethylase-like, domain 2"/>
    <property type="match status" value="1"/>
</dbReference>
<keyword evidence="5 7" id="KW-0949">S-adenosyl-L-methionine</keyword>
<evidence type="ECO:0000256" key="3">
    <source>
        <dbReference type="ARBA" id="ARBA00022603"/>
    </source>
</evidence>
<protein>
    <recommendedName>
        <fullName evidence="7">Ribosomal RNA small subunit methyltransferase A</fullName>
        <ecNumber evidence="7">2.1.1.182</ecNumber>
    </recommendedName>
    <alternativeName>
        <fullName evidence="7">16S rRNA (adenine(1518)-N(6)/adenine(1519)-N(6))-dimethyltransferase</fullName>
    </alternativeName>
    <alternativeName>
        <fullName evidence="7">16S rRNA dimethyladenosine transferase</fullName>
    </alternativeName>
    <alternativeName>
        <fullName evidence="7">16S rRNA dimethylase</fullName>
    </alternativeName>
    <alternativeName>
        <fullName evidence="7">S-adenosylmethionine-6-N', N'-adenosyl(rRNA) dimethyltransferase</fullName>
    </alternativeName>
</protein>
<feature type="binding site" evidence="7 8">
    <location>
        <position position="44"/>
    </location>
    <ligand>
        <name>S-adenosyl-L-methionine</name>
        <dbReference type="ChEBI" id="CHEBI:59789"/>
    </ligand>
</feature>
<evidence type="ECO:0000313" key="11">
    <source>
        <dbReference type="Proteomes" id="UP000236394"/>
    </source>
</evidence>
<dbReference type="InterPro" id="IPR011530">
    <property type="entry name" value="rRNA_adenine_dimethylase"/>
</dbReference>
<feature type="binding site" evidence="7 8">
    <location>
        <position position="46"/>
    </location>
    <ligand>
        <name>S-adenosyl-L-methionine</name>
        <dbReference type="ChEBI" id="CHEBI:59789"/>
    </ligand>
</feature>
<dbReference type="SMART" id="SM00650">
    <property type="entry name" value="rADc"/>
    <property type="match status" value="1"/>
</dbReference>
<dbReference type="GO" id="GO:0005737">
    <property type="term" value="C:cytoplasm"/>
    <property type="evidence" value="ECO:0007669"/>
    <property type="project" value="UniProtKB-SubCell"/>
</dbReference>
<comment type="caution">
    <text evidence="10">The sequence shown here is derived from an EMBL/GenBank/DDBJ whole genome shotgun (WGS) entry which is preliminary data.</text>
</comment>
<dbReference type="CDD" id="cd02440">
    <property type="entry name" value="AdoMet_MTases"/>
    <property type="match status" value="1"/>
</dbReference>
<keyword evidence="3 7" id="KW-0489">Methyltransferase</keyword>
<proteinExistence type="inferred from homology"/>
<dbReference type="GO" id="GO:0003723">
    <property type="term" value="F:RNA binding"/>
    <property type="evidence" value="ECO:0007669"/>
    <property type="project" value="UniProtKB-UniRule"/>
</dbReference>
<keyword evidence="6 7" id="KW-0694">RNA-binding</keyword>
<dbReference type="EMBL" id="NBZD01000001">
    <property type="protein sequence ID" value="PNH19634.1"/>
    <property type="molecule type" value="Genomic_DNA"/>
</dbReference>
<evidence type="ECO:0000256" key="8">
    <source>
        <dbReference type="PROSITE-ProRule" id="PRU01026"/>
    </source>
</evidence>
<dbReference type="GO" id="GO:0052908">
    <property type="term" value="F:16S rRNA (adenine(1518)-N(6)/adenine(1519)-N(6))-dimethyltransferase activity"/>
    <property type="evidence" value="ECO:0007669"/>
    <property type="project" value="UniProtKB-EC"/>
</dbReference>
<dbReference type="HAMAP" id="MF_00607">
    <property type="entry name" value="16SrRNA_methyltr_A"/>
    <property type="match status" value="1"/>
</dbReference>
<accession>A0A2J8B4I2</accession>
<comment type="catalytic activity">
    <reaction evidence="7">
        <text>adenosine(1518)/adenosine(1519) in 16S rRNA + 4 S-adenosyl-L-methionine = N(6)-dimethyladenosine(1518)/N(6)-dimethyladenosine(1519) in 16S rRNA + 4 S-adenosyl-L-homocysteine + 4 H(+)</text>
        <dbReference type="Rhea" id="RHEA:19609"/>
        <dbReference type="Rhea" id="RHEA-COMP:10232"/>
        <dbReference type="Rhea" id="RHEA-COMP:10233"/>
        <dbReference type="ChEBI" id="CHEBI:15378"/>
        <dbReference type="ChEBI" id="CHEBI:57856"/>
        <dbReference type="ChEBI" id="CHEBI:59789"/>
        <dbReference type="ChEBI" id="CHEBI:74411"/>
        <dbReference type="ChEBI" id="CHEBI:74493"/>
        <dbReference type="EC" id="2.1.1.182"/>
    </reaction>
</comment>
<dbReference type="PROSITE" id="PS51689">
    <property type="entry name" value="SAM_RNA_A_N6_MT"/>
    <property type="match status" value="1"/>
</dbReference>
<feature type="binding site" evidence="7 8">
    <location>
        <position position="117"/>
    </location>
    <ligand>
        <name>S-adenosyl-L-methionine</name>
        <dbReference type="ChEBI" id="CHEBI:59789"/>
    </ligand>
</feature>
<comment type="subcellular location">
    <subcellularLocation>
        <location evidence="7">Cytoplasm</location>
    </subcellularLocation>
</comment>
<evidence type="ECO:0000259" key="9">
    <source>
        <dbReference type="SMART" id="SM00650"/>
    </source>
</evidence>
<dbReference type="PANTHER" id="PTHR11727:SF7">
    <property type="entry name" value="DIMETHYLADENOSINE TRANSFERASE-RELATED"/>
    <property type="match status" value="1"/>
</dbReference>
<evidence type="ECO:0000256" key="1">
    <source>
        <dbReference type="ARBA" id="ARBA00022490"/>
    </source>
</evidence>
<dbReference type="Proteomes" id="UP000236394">
    <property type="component" value="Unassembled WGS sequence"/>
</dbReference>
<dbReference type="InterPro" id="IPR023165">
    <property type="entry name" value="rRNA_Ade_diMease-like_C"/>
</dbReference>
<dbReference type="Gene3D" id="3.40.50.150">
    <property type="entry name" value="Vaccinia Virus protein VP39"/>
    <property type="match status" value="1"/>
</dbReference>
<evidence type="ECO:0000256" key="5">
    <source>
        <dbReference type="ARBA" id="ARBA00022691"/>
    </source>
</evidence>
<dbReference type="InterPro" id="IPR001737">
    <property type="entry name" value="KsgA/Erm"/>
</dbReference>
<dbReference type="AlphaFoldDB" id="A0A2J8B4I2"/>
<dbReference type="NCBIfam" id="TIGR00755">
    <property type="entry name" value="ksgA"/>
    <property type="match status" value="1"/>
</dbReference>
<keyword evidence="1 7" id="KW-0963">Cytoplasm</keyword>
<dbReference type="Pfam" id="PF00398">
    <property type="entry name" value="RrnaAD"/>
    <property type="match status" value="1"/>
</dbReference>